<protein>
    <submittedName>
        <fullName evidence="1">Uncharacterized protein</fullName>
    </submittedName>
</protein>
<proteinExistence type="predicted"/>
<gene>
    <name evidence="1" type="ORF">EVAR_5033_1</name>
</gene>
<dbReference type="Proteomes" id="UP000299102">
    <property type="component" value="Unassembled WGS sequence"/>
</dbReference>
<evidence type="ECO:0000313" key="1">
    <source>
        <dbReference type="EMBL" id="GBP05689.1"/>
    </source>
</evidence>
<comment type="caution">
    <text evidence="1">The sequence shown here is derived from an EMBL/GenBank/DDBJ whole genome shotgun (WGS) entry which is preliminary data.</text>
</comment>
<organism evidence="1 2">
    <name type="scientific">Eumeta variegata</name>
    <name type="common">Bagworm moth</name>
    <name type="synonym">Eumeta japonica</name>
    <dbReference type="NCBI Taxonomy" id="151549"/>
    <lineage>
        <taxon>Eukaryota</taxon>
        <taxon>Metazoa</taxon>
        <taxon>Ecdysozoa</taxon>
        <taxon>Arthropoda</taxon>
        <taxon>Hexapoda</taxon>
        <taxon>Insecta</taxon>
        <taxon>Pterygota</taxon>
        <taxon>Neoptera</taxon>
        <taxon>Endopterygota</taxon>
        <taxon>Lepidoptera</taxon>
        <taxon>Glossata</taxon>
        <taxon>Ditrysia</taxon>
        <taxon>Tineoidea</taxon>
        <taxon>Psychidae</taxon>
        <taxon>Oiketicinae</taxon>
        <taxon>Eumeta</taxon>
    </lineage>
</organism>
<accession>A0A4C1SU45</accession>
<dbReference type="AlphaFoldDB" id="A0A4C1SU45"/>
<dbReference type="EMBL" id="BGZK01000019">
    <property type="protein sequence ID" value="GBP05689.1"/>
    <property type="molecule type" value="Genomic_DNA"/>
</dbReference>
<name>A0A4C1SU45_EUMVA</name>
<reference evidence="1 2" key="1">
    <citation type="journal article" date="2019" name="Commun. Biol.">
        <title>The bagworm genome reveals a unique fibroin gene that provides high tensile strength.</title>
        <authorList>
            <person name="Kono N."/>
            <person name="Nakamura H."/>
            <person name="Ohtoshi R."/>
            <person name="Tomita M."/>
            <person name="Numata K."/>
            <person name="Arakawa K."/>
        </authorList>
    </citation>
    <scope>NUCLEOTIDE SEQUENCE [LARGE SCALE GENOMIC DNA]</scope>
</reference>
<sequence>MGKKEMRAAAAASGGAGGGAAYAGCGTSAGLRVRVCAYACARIRQYGDAFRGRSSPEIGQTSKFTHIHACMEIVMVYRAAFEIFFNLYKYCKRTPDEKVLKNPKLDESLAGHCYLDITELGTSVILVRTPTEPRNRRLVTFREVIRPKYSALIQSLENDGPFRQDSATDIIRLSRCCLSLAARSERCNYASLFLKYAFGVLRLREEYRQ</sequence>
<evidence type="ECO:0000313" key="2">
    <source>
        <dbReference type="Proteomes" id="UP000299102"/>
    </source>
</evidence>
<keyword evidence="2" id="KW-1185">Reference proteome</keyword>